<evidence type="ECO:0000259" key="2">
    <source>
        <dbReference type="Pfam" id="PF20152"/>
    </source>
</evidence>
<feature type="transmembrane region" description="Helical" evidence="1">
    <location>
        <begin position="130"/>
        <end position="151"/>
    </location>
</feature>
<reference evidence="3 4" key="1">
    <citation type="submission" date="2016-07" db="EMBL/GenBank/DDBJ databases">
        <title>Draft genome of the white-rot fungus Obba rivulosa 3A-2.</title>
        <authorList>
            <consortium name="DOE Joint Genome Institute"/>
            <person name="Miettinen O."/>
            <person name="Riley R."/>
            <person name="Acob R."/>
            <person name="Barry K."/>
            <person name="Cullen D."/>
            <person name="De Vries R."/>
            <person name="Hainaut M."/>
            <person name="Hatakka A."/>
            <person name="Henrissat B."/>
            <person name="Hilden K."/>
            <person name="Kuo R."/>
            <person name="Labutti K."/>
            <person name="Lipzen A."/>
            <person name="Makela M.R."/>
            <person name="Sandor L."/>
            <person name="Spatafora J.W."/>
            <person name="Grigoriev I.V."/>
            <person name="Hibbett D.S."/>
        </authorList>
    </citation>
    <scope>NUCLEOTIDE SEQUENCE [LARGE SCALE GENOMIC DNA]</scope>
    <source>
        <strain evidence="3 4">3A-2</strain>
    </source>
</reference>
<dbReference type="InterPro" id="IPR045339">
    <property type="entry name" value="DUF6534"/>
</dbReference>
<dbReference type="OrthoDB" id="2733914at2759"/>
<feature type="transmembrane region" description="Helical" evidence="1">
    <location>
        <begin position="95"/>
        <end position="118"/>
    </location>
</feature>
<keyword evidence="4" id="KW-1185">Reference proteome</keyword>
<organism evidence="3 4">
    <name type="scientific">Obba rivulosa</name>
    <dbReference type="NCBI Taxonomy" id="1052685"/>
    <lineage>
        <taxon>Eukaryota</taxon>
        <taxon>Fungi</taxon>
        <taxon>Dikarya</taxon>
        <taxon>Basidiomycota</taxon>
        <taxon>Agaricomycotina</taxon>
        <taxon>Agaricomycetes</taxon>
        <taxon>Polyporales</taxon>
        <taxon>Gelatoporiaceae</taxon>
        <taxon>Obba</taxon>
    </lineage>
</organism>
<dbReference type="PANTHER" id="PTHR40465">
    <property type="entry name" value="CHROMOSOME 1, WHOLE GENOME SHOTGUN SEQUENCE"/>
    <property type="match status" value="1"/>
</dbReference>
<keyword evidence="1" id="KW-0472">Membrane</keyword>
<sequence>MVRITMSAIPDEAIQAVVVPTCGALLITLVFSAIFFGITVLQTYIYYDKYWDDRAYLKTFVIVLALLDMAHMATVIDSVWFYVVSHFGDLSLLDTFSPGILAETATTVTIGLLVQCFFAMRVWLTNDRKVMIPMLIVVLSGAQFALGIYFASIPPVDQNLLFFPQLSWVPISGLCCGLAADVLITISLCYNLHKIRSGIRRADKVVNIVIMYTVNTGLLTSIIAVLSIILGGPTSRNHRSMLTPPAVEHICDHILATSPVLPNKQVLCELRSSNPEFAQQAPQYAFRSHFGYWTAAAD</sequence>
<feature type="transmembrane region" description="Helical" evidence="1">
    <location>
        <begin position="24"/>
        <end position="47"/>
    </location>
</feature>
<dbReference type="Proteomes" id="UP000250043">
    <property type="component" value="Unassembled WGS sequence"/>
</dbReference>
<evidence type="ECO:0000256" key="1">
    <source>
        <dbReference type="SAM" id="Phobius"/>
    </source>
</evidence>
<dbReference type="PANTHER" id="PTHR40465:SF1">
    <property type="entry name" value="DUF6534 DOMAIN-CONTAINING PROTEIN"/>
    <property type="match status" value="1"/>
</dbReference>
<gene>
    <name evidence="3" type="ORF">OBBRIDRAFT_888765</name>
</gene>
<name>A0A8E2DJC8_9APHY</name>
<accession>A0A8E2DJC8</accession>
<feature type="transmembrane region" description="Helical" evidence="1">
    <location>
        <begin position="59"/>
        <end position="83"/>
    </location>
</feature>
<feature type="transmembrane region" description="Helical" evidence="1">
    <location>
        <begin position="205"/>
        <end position="230"/>
    </location>
</feature>
<evidence type="ECO:0000313" key="4">
    <source>
        <dbReference type="Proteomes" id="UP000250043"/>
    </source>
</evidence>
<dbReference type="Pfam" id="PF20152">
    <property type="entry name" value="DUF6534"/>
    <property type="match status" value="1"/>
</dbReference>
<proteinExistence type="predicted"/>
<feature type="transmembrane region" description="Helical" evidence="1">
    <location>
        <begin position="171"/>
        <end position="193"/>
    </location>
</feature>
<feature type="domain" description="DUF6534" evidence="2">
    <location>
        <begin position="178"/>
        <end position="232"/>
    </location>
</feature>
<dbReference type="AlphaFoldDB" id="A0A8E2DJC8"/>
<keyword evidence="1" id="KW-1133">Transmembrane helix</keyword>
<dbReference type="EMBL" id="KV722440">
    <property type="protein sequence ID" value="OCH88901.1"/>
    <property type="molecule type" value="Genomic_DNA"/>
</dbReference>
<evidence type="ECO:0000313" key="3">
    <source>
        <dbReference type="EMBL" id="OCH88901.1"/>
    </source>
</evidence>
<keyword evidence="1" id="KW-0812">Transmembrane</keyword>
<protein>
    <recommendedName>
        <fullName evidence="2">DUF6534 domain-containing protein</fullName>
    </recommendedName>
</protein>